<dbReference type="EMBL" id="CAJNOV010007060">
    <property type="protein sequence ID" value="CAF1268430.1"/>
    <property type="molecule type" value="Genomic_DNA"/>
</dbReference>
<evidence type="ECO:0000313" key="2">
    <source>
        <dbReference type="EMBL" id="CAF1268430.1"/>
    </source>
</evidence>
<protein>
    <submittedName>
        <fullName evidence="2">Uncharacterized protein</fullName>
    </submittedName>
</protein>
<dbReference type="AlphaFoldDB" id="A0A815BJP7"/>
<evidence type="ECO:0000256" key="1">
    <source>
        <dbReference type="SAM" id="MobiDB-lite"/>
    </source>
</evidence>
<accession>A0A815BJP7</accession>
<reference evidence="2" key="1">
    <citation type="submission" date="2021-02" db="EMBL/GenBank/DDBJ databases">
        <authorList>
            <person name="Nowell W R."/>
        </authorList>
    </citation>
    <scope>NUCLEOTIDE SEQUENCE</scope>
</reference>
<feature type="region of interest" description="Disordered" evidence="1">
    <location>
        <begin position="1"/>
        <end position="67"/>
    </location>
</feature>
<evidence type="ECO:0000313" key="4">
    <source>
        <dbReference type="Proteomes" id="UP000663855"/>
    </source>
</evidence>
<dbReference type="EMBL" id="CAJNRE010017163">
    <property type="protein sequence ID" value="CAF2151681.1"/>
    <property type="molecule type" value="Genomic_DNA"/>
</dbReference>
<gene>
    <name evidence="2" type="ORF">CJN711_LOCUS15352</name>
    <name evidence="3" type="ORF">MBJ925_LOCUS31343</name>
</gene>
<sequence>MGGSSSINTPVEPKKKSTALNEPVSEAKKKIQKQEQSTSDLRRKEMQAEKQQQKLEKPLNWPLPKREQEKDFVVNSLPMNERYTVSENQYNYTEATVQRSIKATTVNFRPTQKMRTKTTDNGDSNVHESERAQLIMQAKTDLWVGISSSAEMQNLLASLNVTHMESSEIIQQRLHGLSREAERVMGLIIDDTIDEQNRLLEYAQEIQARQEELHREWLQKYLLELDRWRSHEVEQLHEKIDGYKETINLVAYKKLAFVNQQVKSAKSYIFQDEYTRQTEKADRIVSDMEKLSRQHDMQQFGTEAKTDIHLKIQGNGGHKPMNEKAPFYDPFVLKREYVNQRMLTDQ</sequence>
<evidence type="ECO:0000313" key="3">
    <source>
        <dbReference type="EMBL" id="CAF2151681.1"/>
    </source>
</evidence>
<feature type="compositionally biased region" description="Basic and acidic residues" evidence="1">
    <location>
        <begin position="40"/>
        <end position="57"/>
    </location>
</feature>
<dbReference type="Proteomes" id="UP000663855">
    <property type="component" value="Unassembled WGS sequence"/>
</dbReference>
<dbReference type="Proteomes" id="UP000663824">
    <property type="component" value="Unassembled WGS sequence"/>
</dbReference>
<name>A0A815BJP7_9BILA</name>
<comment type="caution">
    <text evidence="2">The sequence shown here is derived from an EMBL/GenBank/DDBJ whole genome shotgun (WGS) entry which is preliminary data.</text>
</comment>
<proteinExistence type="predicted"/>
<organism evidence="2 4">
    <name type="scientific">Rotaria magnacalcarata</name>
    <dbReference type="NCBI Taxonomy" id="392030"/>
    <lineage>
        <taxon>Eukaryota</taxon>
        <taxon>Metazoa</taxon>
        <taxon>Spiralia</taxon>
        <taxon>Gnathifera</taxon>
        <taxon>Rotifera</taxon>
        <taxon>Eurotatoria</taxon>
        <taxon>Bdelloidea</taxon>
        <taxon>Philodinida</taxon>
        <taxon>Philodinidae</taxon>
        <taxon>Rotaria</taxon>
    </lineage>
</organism>